<comment type="caution">
    <text evidence="3">The sequence shown here is derived from an EMBL/GenBank/DDBJ whole genome shotgun (WGS) entry which is preliminary data.</text>
</comment>
<evidence type="ECO:0000259" key="2">
    <source>
        <dbReference type="Pfam" id="PF12706"/>
    </source>
</evidence>
<feature type="domain" description="Metallo-beta-lactamase" evidence="2">
    <location>
        <begin position="51"/>
        <end position="228"/>
    </location>
</feature>
<evidence type="ECO:0000313" key="4">
    <source>
        <dbReference type="Proteomes" id="UP001206692"/>
    </source>
</evidence>
<organism evidence="3 4">
    <name type="scientific">Megasphaera massiliensis</name>
    <dbReference type="NCBI Taxonomy" id="1232428"/>
    <lineage>
        <taxon>Bacteria</taxon>
        <taxon>Bacillati</taxon>
        <taxon>Bacillota</taxon>
        <taxon>Negativicutes</taxon>
        <taxon>Veillonellales</taxon>
        <taxon>Veillonellaceae</taxon>
        <taxon>Megasphaera</taxon>
    </lineage>
</organism>
<dbReference type="InterPro" id="IPR036866">
    <property type="entry name" value="RibonucZ/Hydroxyglut_hydro"/>
</dbReference>
<name>A0ABT1ST11_9FIRM</name>
<dbReference type="EMBL" id="JANGEW010000014">
    <property type="protein sequence ID" value="MCQ5342939.1"/>
    <property type="molecule type" value="Genomic_DNA"/>
</dbReference>
<evidence type="ECO:0000256" key="1">
    <source>
        <dbReference type="ARBA" id="ARBA00022801"/>
    </source>
</evidence>
<dbReference type="PANTHER" id="PTHR43546">
    <property type="entry name" value="UPF0173 METAL-DEPENDENT HYDROLASE MJ1163-RELATED"/>
    <property type="match status" value="1"/>
</dbReference>
<dbReference type="InterPro" id="IPR001279">
    <property type="entry name" value="Metallo-B-lactamas"/>
</dbReference>
<reference evidence="3 4" key="1">
    <citation type="submission" date="2022-06" db="EMBL/GenBank/DDBJ databases">
        <title>Isolation of gut microbiota from human fecal samples.</title>
        <authorList>
            <person name="Pamer E.G."/>
            <person name="Barat B."/>
            <person name="Waligurski E."/>
            <person name="Medina S."/>
            <person name="Paddock L."/>
            <person name="Mostad J."/>
        </authorList>
    </citation>
    <scope>NUCLEOTIDE SEQUENCE [LARGE SCALE GENOMIC DNA]</scope>
    <source>
        <strain evidence="3 4">DFI.1.1</strain>
    </source>
</reference>
<gene>
    <name evidence="3" type="ORF">NE675_07900</name>
</gene>
<proteinExistence type="predicted"/>
<dbReference type="SUPFAM" id="SSF56281">
    <property type="entry name" value="Metallo-hydrolase/oxidoreductase"/>
    <property type="match status" value="1"/>
</dbReference>
<sequence length="264" mass="28675">MNIQQIRNATLKITYHSKTFLLDPWLCGKGETGSFSDIPGQPFIIPDPVKMQIAMPIFPLPMDVRDVLDGVDYYVVTHLHPDHIDIVADGTVGAPLDRSVPVFTQHEGDAAVLKKSGFQDVRVVTSEGLSVDGVKLQKMPGRHGTIIPCGEAMGVLLSAADEEQLYIAGDTIWYEGVEQILKTYKPGVVALNACAAETVEHGRLFMGDEDVACVAQTLPSAKLFLTHMDTVSHASLTRRSLRGLLAMRGVVGYVMPEDGESVAF</sequence>
<dbReference type="PANTHER" id="PTHR43546:SF9">
    <property type="entry name" value="L-ASCORBATE-6-PHOSPHATE LACTONASE ULAG-RELATED"/>
    <property type="match status" value="1"/>
</dbReference>
<dbReference type="RefSeq" id="WP_062412202.1">
    <property type="nucleotide sequence ID" value="NZ_JAJCIO010000011.1"/>
</dbReference>
<dbReference type="Proteomes" id="UP001206692">
    <property type="component" value="Unassembled WGS sequence"/>
</dbReference>
<evidence type="ECO:0000313" key="3">
    <source>
        <dbReference type="EMBL" id="MCQ5342939.1"/>
    </source>
</evidence>
<dbReference type="Pfam" id="PF12706">
    <property type="entry name" value="Lactamase_B_2"/>
    <property type="match status" value="1"/>
</dbReference>
<dbReference type="InterPro" id="IPR050114">
    <property type="entry name" value="UPF0173_UPF0282_UlaG_hydrolase"/>
</dbReference>
<dbReference type="Gene3D" id="3.60.15.10">
    <property type="entry name" value="Ribonuclease Z/Hydroxyacylglutathione hydrolase-like"/>
    <property type="match status" value="1"/>
</dbReference>
<keyword evidence="4" id="KW-1185">Reference proteome</keyword>
<accession>A0ABT1ST11</accession>
<protein>
    <submittedName>
        <fullName evidence="3">MBL fold metallo-hydrolase</fullName>
    </submittedName>
</protein>
<keyword evidence="1" id="KW-0378">Hydrolase</keyword>